<gene>
    <name evidence="8" type="ORF">WJX72_005071</name>
</gene>
<feature type="compositionally biased region" description="Basic and acidic residues" evidence="6">
    <location>
        <begin position="138"/>
        <end position="153"/>
    </location>
</feature>
<feature type="domain" description="C3H1-type" evidence="7">
    <location>
        <begin position="48"/>
        <end position="76"/>
    </location>
</feature>
<dbReference type="GO" id="GO:0003729">
    <property type="term" value="F:mRNA binding"/>
    <property type="evidence" value="ECO:0007669"/>
    <property type="project" value="UniProtKB-ARBA"/>
</dbReference>
<dbReference type="Gene3D" id="4.10.1000.10">
    <property type="entry name" value="Zinc finger, CCCH-type"/>
    <property type="match status" value="1"/>
</dbReference>
<comment type="caution">
    <text evidence="8">The sequence shown here is derived from an EMBL/GenBank/DDBJ whole genome shotgun (WGS) entry which is preliminary data.</text>
</comment>
<dbReference type="SMART" id="SM00356">
    <property type="entry name" value="ZnF_C3H1"/>
    <property type="match status" value="2"/>
</dbReference>
<dbReference type="Proteomes" id="UP001489004">
    <property type="component" value="Unassembled WGS sequence"/>
</dbReference>
<reference evidence="8 9" key="1">
    <citation type="journal article" date="2024" name="Nat. Commun.">
        <title>Phylogenomics reveals the evolutionary origins of lichenization in chlorophyte algae.</title>
        <authorList>
            <person name="Puginier C."/>
            <person name="Libourel C."/>
            <person name="Otte J."/>
            <person name="Skaloud P."/>
            <person name="Haon M."/>
            <person name="Grisel S."/>
            <person name="Petersen M."/>
            <person name="Berrin J.G."/>
            <person name="Delaux P.M."/>
            <person name="Dal Grande F."/>
            <person name="Keller J."/>
        </authorList>
    </citation>
    <scope>NUCLEOTIDE SEQUENCE [LARGE SCALE GENOMIC DNA]</scope>
    <source>
        <strain evidence="8 9">SAG 2043</strain>
    </source>
</reference>
<evidence type="ECO:0000256" key="3">
    <source>
        <dbReference type="ARBA" id="ARBA00022833"/>
    </source>
</evidence>
<keyword evidence="3 5" id="KW-0862">Zinc</keyword>
<dbReference type="InterPro" id="IPR036855">
    <property type="entry name" value="Znf_CCCH_sf"/>
</dbReference>
<feature type="zinc finger region" description="C3H1-type" evidence="5">
    <location>
        <begin position="48"/>
        <end position="76"/>
    </location>
</feature>
<evidence type="ECO:0000313" key="9">
    <source>
        <dbReference type="Proteomes" id="UP001489004"/>
    </source>
</evidence>
<keyword evidence="2 5" id="KW-0863">Zinc-finger</keyword>
<dbReference type="AlphaFoldDB" id="A0AAW1QRP2"/>
<evidence type="ECO:0000256" key="2">
    <source>
        <dbReference type="ARBA" id="ARBA00022771"/>
    </source>
</evidence>
<feature type="zinc finger region" description="C3H1-type" evidence="5">
    <location>
        <begin position="89"/>
        <end position="117"/>
    </location>
</feature>
<evidence type="ECO:0000256" key="6">
    <source>
        <dbReference type="SAM" id="MobiDB-lite"/>
    </source>
</evidence>
<dbReference type="SUPFAM" id="SSF90229">
    <property type="entry name" value="CCCH zinc finger"/>
    <property type="match status" value="2"/>
</dbReference>
<name>A0AAW1QRP2_9CHLO</name>
<evidence type="ECO:0000313" key="8">
    <source>
        <dbReference type="EMBL" id="KAK9823742.1"/>
    </source>
</evidence>
<dbReference type="InterPro" id="IPR050974">
    <property type="entry name" value="Plant_ZF_CCCH"/>
</dbReference>
<dbReference type="GO" id="GO:0008270">
    <property type="term" value="F:zinc ion binding"/>
    <property type="evidence" value="ECO:0007669"/>
    <property type="project" value="UniProtKB-KW"/>
</dbReference>
<keyword evidence="1 5" id="KW-0479">Metal-binding</keyword>
<proteinExistence type="predicted"/>
<organism evidence="8 9">
    <name type="scientific">[Myrmecia] bisecta</name>
    <dbReference type="NCBI Taxonomy" id="41462"/>
    <lineage>
        <taxon>Eukaryota</taxon>
        <taxon>Viridiplantae</taxon>
        <taxon>Chlorophyta</taxon>
        <taxon>core chlorophytes</taxon>
        <taxon>Trebouxiophyceae</taxon>
        <taxon>Trebouxiales</taxon>
        <taxon>Trebouxiaceae</taxon>
        <taxon>Myrmecia</taxon>
    </lineage>
</organism>
<keyword evidence="9" id="KW-1185">Reference proteome</keyword>
<feature type="domain" description="C3H1-type" evidence="7">
    <location>
        <begin position="89"/>
        <end position="117"/>
    </location>
</feature>
<keyword evidence="4" id="KW-0238">DNA-binding</keyword>
<feature type="region of interest" description="Disordered" evidence="6">
    <location>
        <begin position="134"/>
        <end position="153"/>
    </location>
</feature>
<dbReference type="EMBL" id="JALJOR010000002">
    <property type="protein sequence ID" value="KAK9823742.1"/>
    <property type="molecule type" value="Genomic_DNA"/>
</dbReference>
<dbReference type="InterPro" id="IPR000571">
    <property type="entry name" value="Znf_CCCH"/>
</dbReference>
<evidence type="ECO:0000259" key="7">
    <source>
        <dbReference type="PROSITE" id="PS50103"/>
    </source>
</evidence>
<evidence type="ECO:0000256" key="4">
    <source>
        <dbReference type="ARBA" id="ARBA00023125"/>
    </source>
</evidence>
<evidence type="ECO:0000256" key="5">
    <source>
        <dbReference type="PROSITE-ProRule" id="PRU00723"/>
    </source>
</evidence>
<evidence type="ECO:0000256" key="1">
    <source>
        <dbReference type="ARBA" id="ARBA00022723"/>
    </source>
</evidence>
<dbReference type="PANTHER" id="PTHR12506">
    <property type="entry name" value="PROTEIN PHOSPHATASE RELATED"/>
    <property type="match status" value="1"/>
</dbReference>
<accession>A0AAW1QRP2</accession>
<protein>
    <recommendedName>
        <fullName evidence="7">C3H1-type domain-containing protein</fullName>
    </recommendedName>
</protein>
<dbReference type="PROSITE" id="PS50103">
    <property type="entry name" value="ZF_C3H1"/>
    <property type="match status" value="2"/>
</dbReference>
<dbReference type="Pfam" id="PF00642">
    <property type="entry name" value="zf-CCCH"/>
    <property type="match status" value="2"/>
</dbReference>
<sequence length="153" mass="17019">MGSSRVDADRLKGPGFDNFFPPELGITEAEIDRCIEDAEGAITVFPQRPGHPVCDFFMKTGHCKFNEQCKFDHPRRYAVKLNKGGLPLRPCEAVCGFYERTGQCKFGPACKFHHPQYEEGHQFGETAALSAFAGGEAGRPRKQGEGKRRSHDT</sequence>
<dbReference type="GO" id="GO:0003677">
    <property type="term" value="F:DNA binding"/>
    <property type="evidence" value="ECO:0007669"/>
    <property type="project" value="UniProtKB-KW"/>
</dbReference>
<dbReference type="PANTHER" id="PTHR12506:SF50">
    <property type="entry name" value="ZINC FINGER CCCH DOMAIN-CONTAINING PROTEIN 26"/>
    <property type="match status" value="1"/>
</dbReference>